<organism evidence="1 2">
    <name type="scientific">Halobacillus halophilus (strain ATCC 35676 / DSM 2266 / JCM 20832 / KCTC 3685 / LMG 17431 / NBRC 102448 / NCIMB 2269)</name>
    <name type="common">Sporosarcina halophila</name>
    <dbReference type="NCBI Taxonomy" id="866895"/>
    <lineage>
        <taxon>Bacteria</taxon>
        <taxon>Bacillati</taxon>
        <taxon>Bacillota</taxon>
        <taxon>Bacilli</taxon>
        <taxon>Bacillales</taxon>
        <taxon>Bacillaceae</taxon>
        <taxon>Halobacillus</taxon>
    </lineage>
</organism>
<name>I0JKL6_HALH3</name>
<protein>
    <submittedName>
        <fullName evidence="1">Uncharacterized protein</fullName>
    </submittedName>
</protein>
<dbReference type="STRING" id="866895.HBHAL_2339"/>
<dbReference type="HOGENOM" id="CLU_3396832_0_0_9"/>
<gene>
    <name evidence="1" type="ordered locus">HBHAL_2339</name>
</gene>
<dbReference type="EMBL" id="HE717023">
    <property type="protein sequence ID" value="CCG44685.1"/>
    <property type="molecule type" value="Genomic_DNA"/>
</dbReference>
<keyword evidence="2" id="KW-1185">Reference proteome</keyword>
<evidence type="ECO:0000313" key="2">
    <source>
        <dbReference type="Proteomes" id="UP000007397"/>
    </source>
</evidence>
<dbReference type="KEGG" id="hhd:HBHAL_2339"/>
<evidence type="ECO:0000313" key="1">
    <source>
        <dbReference type="EMBL" id="CCG44685.1"/>
    </source>
</evidence>
<dbReference type="AlphaFoldDB" id="I0JKL6"/>
<sequence>MENLPFLLMDERKNETIEAGEPYVRKGSDQL</sequence>
<dbReference type="Proteomes" id="UP000007397">
    <property type="component" value="Chromosome"/>
</dbReference>
<reference evidence="1 2" key="1">
    <citation type="journal article" date="2013" name="Environ. Microbiol.">
        <title>Chloride and organic osmolytes: a hybrid strategy to cope with elevated salinities by the moderately halophilic, chloride-dependent bacterium Halobacillus halophilus.</title>
        <authorList>
            <person name="Saum S.H."/>
            <person name="Pfeiffer F."/>
            <person name="Palm P."/>
            <person name="Rampp M."/>
            <person name="Schuster S.C."/>
            <person name="Muller V."/>
            <person name="Oesterhelt D."/>
        </authorList>
    </citation>
    <scope>NUCLEOTIDE SEQUENCE [LARGE SCALE GENOMIC DNA]</scope>
    <source>
        <strain evidence="2">ATCC 35676 / DSM 2266 / JCM 20832 / KCTC 3685 / LMG 17431 / NBRC 102448 / NCIMB 2269</strain>
    </source>
</reference>
<proteinExistence type="predicted"/>
<accession>I0JKL6</accession>